<dbReference type="Proteomes" id="UP001501705">
    <property type="component" value="Unassembled WGS sequence"/>
</dbReference>
<evidence type="ECO:0000313" key="2">
    <source>
        <dbReference type="Proteomes" id="UP001501705"/>
    </source>
</evidence>
<organism evidence="1 2">
    <name type="scientific">Kribbella hippodromi</name>
    <dbReference type="NCBI Taxonomy" id="434347"/>
    <lineage>
        <taxon>Bacteria</taxon>
        <taxon>Bacillati</taxon>
        <taxon>Actinomycetota</taxon>
        <taxon>Actinomycetes</taxon>
        <taxon>Propionibacteriales</taxon>
        <taxon>Kribbellaceae</taxon>
        <taxon>Kribbella</taxon>
    </lineage>
</organism>
<dbReference type="InterPro" id="IPR058532">
    <property type="entry name" value="YjbR/MT2646/Rv2570-like"/>
</dbReference>
<dbReference type="RefSeq" id="WP_344233592.1">
    <property type="nucleotide sequence ID" value="NZ_BAAAPH010000007.1"/>
</dbReference>
<dbReference type="Pfam" id="PF04237">
    <property type="entry name" value="YjbR"/>
    <property type="match status" value="1"/>
</dbReference>
<evidence type="ECO:0000313" key="1">
    <source>
        <dbReference type="EMBL" id="GAA1567276.1"/>
    </source>
</evidence>
<gene>
    <name evidence="1" type="ORF">GCM10009804_24850</name>
</gene>
<sequence length="137" mass="15711">MKARVADVHKIAGGMPYVTKWERDDGTDRPVYQVGGKSFVFFRTPRPDAVDSDTGERYDDVIMIWVESEDEKLALISDESKPFFTTPHFDGHPSVLVRASRLGELSRQELTEVIQDAWLARASNRRATTWLKQQRLD</sequence>
<accession>A0ABP4NVX2</accession>
<comment type="caution">
    <text evidence="1">The sequence shown here is derived from an EMBL/GenBank/DDBJ whole genome shotgun (WGS) entry which is preliminary data.</text>
</comment>
<name>A0ABP4NVX2_9ACTN</name>
<keyword evidence="1" id="KW-0238">DNA-binding</keyword>
<protein>
    <submittedName>
        <fullName evidence="1">MmcQ/YjbR family DNA-binding protein</fullName>
    </submittedName>
</protein>
<reference evidence="2" key="1">
    <citation type="journal article" date="2019" name="Int. J. Syst. Evol. Microbiol.">
        <title>The Global Catalogue of Microorganisms (GCM) 10K type strain sequencing project: providing services to taxonomists for standard genome sequencing and annotation.</title>
        <authorList>
            <consortium name="The Broad Institute Genomics Platform"/>
            <consortium name="The Broad Institute Genome Sequencing Center for Infectious Disease"/>
            <person name="Wu L."/>
            <person name="Ma J."/>
        </authorList>
    </citation>
    <scope>NUCLEOTIDE SEQUENCE [LARGE SCALE GENOMIC DNA]</scope>
    <source>
        <strain evidence="2">JCM 15572</strain>
    </source>
</reference>
<keyword evidence="2" id="KW-1185">Reference proteome</keyword>
<dbReference type="EMBL" id="BAAAPH010000007">
    <property type="protein sequence ID" value="GAA1567276.1"/>
    <property type="molecule type" value="Genomic_DNA"/>
</dbReference>
<proteinExistence type="predicted"/>
<dbReference type="GO" id="GO:0003677">
    <property type="term" value="F:DNA binding"/>
    <property type="evidence" value="ECO:0007669"/>
    <property type="project" value="UniProtKB-KW"/>
</dbReference>